<gene>
    <name evidence="18" type="ORF">MOQ_005441</name>
</gene>
<feature type="binding site" evidence="16">
    <location>
        <position position="246"/>
    </location>
    <ligand>
        <name>Zn(2+)</name>
        <dbReference type="ChEBI" id="CHEBI:29105"/>
        <note>catalytic</note>
    </ligand>
</feature>
<evidence type="ECO:0000256" key="8">
    <source>
        <dbReference type="ARBA" id="ARBA00022833"/>
    </source>
</evidence>
<keyword evidence="14" id="KW-0325">Glycoprotein</keyword>
<keyword evidence="4 17" id="KW-0645">Protease</keyword>
<evidence type="ECO:0000256" key="4">
    <source>
        <dbReference type="ARBA" id="ARBA00022670"/>
    </source>
</evidence>
<dbReference type="EMBL" id="AHKC01011667">
    <property type="protein sequence ID" value="EKF30741.1"/>
    <property type="molecule type" value="Genomic_DNA"/>
</dbReference>
<dbReference type="PANTHER" id="PTHR10942">
    <property type="entry name" value="LEISHMANOLYSIN-LIKE PEPTIDASE"/>
    <property type="match status" value="1"/>
</dbReference>
<evidence type="ECO:0000256" key="12">
    <source>
        <dbReference type="ARBA" id="ARBA00023145"/>
    </source>
</evidence>
<dbReference type="GO" id="GO:0005737">
    <property type="term" value="C:cytoplasm"/>
    <property type="evidence" value="ECO:0007669"/>
    <property type="project" value="TreeGrafter"/>
</dbReference>
<keyword evidence="5 16" id="KW-0479">Metal-binding</keyword>
<keyword evidence="8 16" id="KW-0862">Zinc</keyword>
<dbReference type="OrthoDB" id="244319at2759"/>
<feature type="active site" evidence="15">
    <location>
        <position position="247"/>
    </location>
</feature>
<comment type="similarity">
    <text evidence="3 17">Belongs to the peptidase M8 family.</text>
</comment>
<accession>K2N7P6</accession>
<evidence type="ECO:0000256" key="6">
    <source>
        <dbReference type="ARBA" id="ARBA00022729"/>
    </source>
</evidence>
<dbReference type="GO" id="GO:0006508">
    <property type="term" value="P:proteolysis"/>
    <property type="evidence" value="ECO:0007669"/>
    <property type="project" value="UniProtKB-KW"/>
</dbReference>
<evidence type="ECO:0000256" key="3">
    <source>
        <dbReference type="ARBA" id="ARBA00005860"/>
    </source>
</evidence>
<evidence type="ECO:0000256" key="13">
    <source>
        <dbReference type="ARBA" id="ARBA00023157"/>
    </source>
</evidence>
<comment type="catalytic activity">
    <reaction evidence="1">
        <text>Preference for hydrophobic residues at P1 and P1' and basic residues at P2' and P3'. A model nonapeptide is cleaved at -Ala-Tyr-|-Leu-Lys-Lys-.</text>
        <dbReference type="EC" id="3.4.24.36"/>
    </reaction>
</comment>
<dbReference type="EC" id="3.4.24.-" evidence="17"/>
<sequence>MQFTQAMRQPRHATPPLPLVVLLLMYCASGCIAADPALAHRRGLDAMMGRSGPLPTAVVREVPRKGQGAMQAYTVATPDDDDSAWRPIRIEVFTEELKSTKTRKETFCKEAGKTCDNVFGERVECEAGHLFSDEKKELYNTKILPGAVKLHAERLLVKPTGNKVEVPSNMGSPCHMFTVPNEHRSGGVLGADFIIYAAAGPSSTERTAVRGVTCITLGDSRPSIGAMNFDPKYMTDTAWSVRVAAHEIAHALGFSQEKLDENRIEISEKLVRGRERRMVAGKHVKAKAQAHFDCNSLEGMELEDEDDALARKVPHWKERHARDELMA</sequence>
<dbReference type="SUPFAM" id="SSF55486">
    <property type="entry name" value="Metalloproteases ('zincins'), catalytic domain"/>
    <property type="match status" value="1"/>
</dbReference>
<evidence type="ECO:0000256" key="16">
    <source>
        <dbReference type="PIRSR" id="PIRSR601577-2"/>
    </source>
</evidence>
<evidence type="ECO:0000256" key="7">
    <source>
        <dbReference type="ARBA" id="ARBA00022801"/>
    </source>
</evidence>
<keyword evidence="9" id="KW-0130">Cell adhesion</keyword>
<reference evidence="18 19" key="1">
    <citation type="journal article" date="2012" name="BMC Genomics">
        <title>Comparative genomic analysis of human infective Trypanosoma cruzi lineages with the bat-restricted subspecies T. cruzi marinkellei.</title>
        <authorList>
            <person name="Franzen O."/>
            <person name="Talavera-Lopez C."/>
            <person name="Ochaya S."/>
            <person name="Butler C.E."/>
            <person name="Messenger L.A."/>
            <person name="Lewis M.D."/>
            <person name="Llewellyn M.S."/>
            <person name="Marinkelle C.J."/>
            <person name="Tyler K.M."/>
            <person name="Miles M.A."/>
            <person name="Andersson B."/>
        </authorList>
    </citation>
    <scope>NUCLEOTIDE SEQUENCE [LARGE SCALE GENOMIC DNA]</scope>
    <source>
        <strain evidence="18 19">B7</strain>
    </source>
</reference>
<evidence type="ECO:0000313" key="19">
    <source>
        <dbReference type="Proteomes" id="UP000007350"/>
    </source>
</evidence>
<evidence type="ECO:0000256" key="9">
    <source>
        <dbReference type="ARBA" id="ARBA00022889"/>
    </source>
</evidence>
<keyword evidence="13" id="KW-1015">Disulfide bond</keyword>
<feature type="non-terminal residue" evidence="18">
    <location>
        <position position="327"/>
    </location>
</feature>
<dbReference type="GO" id="GO:0016020">
    <property type="term" value="C:membrane"/>
    <property type="evidence" value="ECO:0007669"/>
    <property type="project" value="UniProtKB-SubCell"/>
</dbReference>
<name>K2N7P6_TRYCR</name>
<dbReference type="Gene3D" id="3.90.132.10">
    <property type="entry name" value="Leishmanolysin , domain 2"/>
    <property type="match status" value="1"/>
</dbReference>
<evidence type="ECO:0000256" key="2">
    <source>
        <dbReference type="ARBA" id="ARBA00004370"/>
    </source>
</evidence>
<protein>
    <recommendedName>
        <fullName evidence="17">Leishmanolysin-like peptidase</fullName>
        <ecNumber evidence="17">3.4.24.-</ecNumber>
    </recommendedName>
</protein>
<evidence type="ECO:0000256" key="1">
    <source>
        <dbReference type="ARBA" id="ARBA00001249"/>
    </source>
</evidence>
<dbReference type="PRINTS" id="PR00782">
    <property type="entry name" value="LSHMANOLYSIN"/>
</dbReference>
<evidence type="ECO:0000256" key="14">
    <source>
        <dbReference type="ARBA" id="ARBA00023180"/>
    </source>
</evidence>
<feature type="binding site" evidence="16">
    <location>
        <position position="250"/>
    </location>
    <ligand>
        <name>Zn(2+)</name>
        <dbReference type="ChEBI" id="CHEBI:29105"/>
        <note>catalytic</note>
    </ligand>
</feature>
<keyword evidence="10 16" id="KW-0482">Metalloprotease</keyword>
<organism evidence="18 19">
    <name type="scientific">Trypanosoma cruzi marinkellei</name>
    <dbReference type="NCBI Taxonomy" id="85056"/>
    <lineage>
        <taxon>Eukaryota</taxon>
        <taxon>Discoba</taxon>
        <taxon>Euglenozoa</taxon>
        <taxon>Kinetoplastea</taxon>
        <taxon>Metakinetoplastina</taxon>
        <taxon>Trypanosomatida</taxon>
        <taxon>Trypanosomatidae</taxon>
        <taxon>Trypanosoma</taxon>
        <taxon>Schizotrypanum</taxon>
    </lineage>
</organism>
<dbReference type="GO" id="GO:0007155">
    <property type="term" value="P:cell adhesion"/>
    <property type="evidence" value="ECO:0007669"/>
    <property type="project" value="UniProtKB-KW"/>
</dbReference>
<evidence type="ECO:0000256" key="10">
    <source>
        <dbReference type="ARBA" id="ARBA00023049"/>
    </source>
</evidence>
<dbReference type="Gene3D" id="3.10.170.20">
    <property type="match status" value="1"/>
</dbReference>
<keyword evidence="6 17" id="KW-0732">Signal</keyword>
<dbReference type="Proteomes" id="UP000007350">
    <property type="component" value="Unassembled WGS sequence"/>
</dbReference>
<keyword evidence="12" id="KW-0865">Zymogen</keyword>
<comment type="subcellular location">
    <subcellularLocation>
        <location evidence="2">Membrane</location>
    </subcellularLocation>
</comment>
<comment type="caution">
    <text evidence="18">The sequence shown here is derived from an EMBL/GenBank/DDBJ whole genome shotgun (WGS) entry which is preliminary data.</text>
</comment>
<comment type="cofactor">
    <cofactor evidence="16 17">
        <name>Zn(2+)</name>
        <dbReference type="ChEBI" id="CHEBI:29105"/>
    </cofactor>
    <text evidence="16 17">Binds 1 zinc ion per subunit.</text>
</comment>
<feature type="signal peptide" evidence="17">
    <location>
        <begin position="1"/>
        <end position="33"/>
    </location>
</feature>
<evidence type="ECO:0000313" key="18">
    <source>
        <dbReference type="EMBL" id="EKF30741.1"/>
    </source>
</evidence>
<proteinExistence type="inferred from homology"/>
<dbReference type="Pfam" id="PF01457">
    <property type="entry name" value="Peptidase_M8"/>
    <property type="match status" value="1"/>
</dbReference>
<keyword evidence="19" id="KW-1185">Reference proteome</keyword>
<feature type="binding site" evidence="16">
    <location>
        <position position="315"/>
    </location>
    <ligand>
        <name>Zn(2+)</name>
        <dbReference type="ChEBI" id="CHEBI:29105"/>
        <note>catalytic</note>
    </ligand>
</feature>
<dbReference type="InterPro" id="IPR001577">
    <property type="entry name" value="Peptidase_M8"/>
</dbReference>
<dbReference type="GO" id="GO:0046872">
    <property type="term" value="F:metal ion binding"/>
    <property type="evidence" value="ECO:0007669"/>
    <property type="project" value="UniProtKB-KW"/>
</dbReference>
<dbReference type="AlphaFoldDB" id="K2N7P6"/>
<keyword evidence="11" id="KW-0472">Membrane</keyword>
<dbReference type="GO" id="GO:0004222">
    <property type="term" value="F:metalloendopeptidase activity"/>
    <property type="evidence" value="ECO:0007669"/>
    <property type="project" value="UniProtKB-UniRule"/>
</dbReference>
<evidence type="ECO:0000256" key="11">
    <source>
        <dbReference type="ARBA" id="ARBA00023136"/>
    </source>
</evidence>
<dbReference type="PANTHER" id="PTHR10942:SF0">
    <property type="entry name" value="LEISHMANOLYSIN-LIKE PEPTIDASE"/>
    <property type="match status" value="1"/>
</dbReference>
<feature type="chain" id="PRO_5023972544" description="Leishmanolysin-like peptidase" evidence="17">
    <location>
        <begin position="34"/>
        <end position="327"/>
    </location>
</feature>
<evidence type="ECO:0000256" key="15">
    <source>
        <dbReference type="PIRSR" id="PIRSR601577-1"/>
    </source>
</evidence>
<keyword evidence="7 17" id="KW-0378">Hydrolase</keyword>
<evidence type="ECO:0000256" key="5">
    <source>
        <dbReference type="ARBA" id="ARBA00022723"/>
    </source>
</evidence>
<evidence type="ECO:0000256" key="17">
    <source>
        <dbReference type="RuleBase" id="RU366077"/>
    </source>
</evidence>